<reference evidence="2" key="1">
    <citation type="submission" date="2019-08" db="EMBL/GenBank/DDBJ databases">
        <authorList>
            <person name="Amaro Estrada I."/>
            <person name="Quiroz Castaneda R.E."/>
            <person name="Martinez Ocampo F."/>
            <person name="Rodriguez Camarillo S.D."/>
        </authorList>
    </citation>
    <scope>NUCLEOTIDE SEQUENCE</scope>
    <source>
        <strain evidence="2">MEX-30-184-02</strain>
    </source>
</reference>
<keyword evidence="1" id="KW-0472">Membrane</keyword>
<dbReference type="EMBL" id="VTCY01000001">
    <property type="protein sequence ID" value="KAB0452779.1"/>
    <property type="molecule type" value="Genomic_DNA"/>
</dbReference>
<evidence type="ECO:0000256" key="1">
    <source>
        <dbReference type="SAM" id="Phobius"/>
    </source>
</evidence>
<gene>
    <name evidence="2" type="ORF">FY207_00070</name>
</gene>
<accession>A0A643CMR2</accession>
<proteinExistence type="predicted"/>
<dbReference type="AlphaFoldDB" id="A0A643CMR2"/>
<keyword evidence="1" id="KW-1133">Transmembrane helix</keyword>
<keyword evidence="1" id="KW-0812">Transmembrane</keyword>
<protein>
    <submittedName>
        <fullName evidence="2">Uncharacterized protein</fullName>
    </submittedName>
</protein>
<name>A0A643CMR2_ANAMA</name>
<organism evidence="2">
    <name type="scientific">Anaplasma marginale</name>
    <dbReference type="NCBI Taxonomy" id="770"/>
    <lineage>
        <taxon>Bacteria</taxon>
        <taxon>Pseudomonadati</taxon>
        <taxon>Pseudomonadota</taxon>
        <taxon>Alphaproteobacteria</taxon>
        <taxon>Rickettsiales</taxon>
        <taxon>Anaplasmataceae</taxon>
        <taxon>Anaplasma</taxon>
    </lineage>
</organism>
<feature type="transmembrane region" description="Helical" evidence="1">
    <location>
        <begin position="52"/>
        <end position="73"/>
    </location>
</feature>
<dbReference type="RefSeq" id="WP_150150309.1">
    <property type="nucleotide sequence ID" value="NZ_VTCY01000001.1"/>
</dbReference>
<feature type="transmembrane region" description="Helical" evidence="1">
    <location>
        <begin position="80"/>
        <end position="105"/>
    </location>
</feature>
<comment type="caution">
    <text evidence="2">The sequence shown here is derived from an EMBL/GenBank/DDBJ whole genome shotgun (WGS) entry which is preliminary data.</text>
</comment>
<evidence type="ECO:0000313" key="2">
    <source>
        <dbReference type="EMBL" id="KAB0452779.1"/>
    </source>
</evidence>
<sequence>MVDNTSVPATGDVDVRGSSSSRFGTYRVGRASGSCHADNNAVLPRVAVVRHALVIILAAVQLVCVVLVTYDLVKKGHLSVWSAALMAACSIMWGVVLLRLAYLFLRRRANVARVLDAQLQTDPLISVPASTATAGREIGSRTDRLSEVQNNLHGVQAVSDIQPAGHVILTASYLGKAEDHLSASVAPGVSASRVVFHSGGRGEILCVIGREVFKVRSWAIGRVNPMVPGCVQIILRPIFPQDMSIARHAMYFKRNGAAGAEPMHLLKVRVTTESLLSIMFESGIYTDCVGSSESLRHYVEFYSRLLLRCLPGSSGDSAVGGEVVHWGGEDALRCAGRGLLQMVGSHAGIRRFVCDIITHRRAFERLVSFGSITRLEKAFIGSCLNSTAECDVAALGGNGADTSREFVSALYAITCTYEQFFKNLDDTHRTRLIISKFLADKDFRTVMVARTINAVHNAIYSIKRRKAQITLDAILSHGYIEESLPYLCRWMPALFESVSAVLLINSYGLTHMQDLDASIVRWLAVIPGFEVINTNGVVEVLAKSTERGRGITPDSEVDTRFLTAIEIISKTAEFNAYVPSAAQALYTGTEDSNMTRPMKTLQTPLARLNPEGLRAIVAFAVACEIADLLPDGQKCSLNALREIIGPEISSRAMLRILENAGQKQCGFFTSLISDVVYVRYPSLDRELVGVRFPAVEETSSIDVTTETSVETPYRPPLQNL</sequence>